<proteinExistence type="predicted"/>
<dbReference type="AlphaFoldDB" id="A0A814J293"/>
<dbReference type="EMBL" id="CAJNOE010000191">
    <property type="protein sequence ID" value="CAF1031513.1"/>
    <property type="molecule type" value="Genomic_DNA"/>
</dbReference>
<protein>
    <submittedName>
        <fullName evidence="1">Uncharacterized protein</fullName>
    </submittedName>
</protein>
<dbReference type="Proteomes" id="UP000663860">
    <property type="component" value="Unassembled WGS sequence"/>
</dbReference>
<accession>A0A814J293</accession>
<evidence type="ECO:0000313" key="1">
    <source>
        <dbReference type="EMBL" id="CAF1031513.1"/>
    </source>
</evidence>
<gene>
    <name evidence="1" type="ORF">IZO911_LOCUS19280</name>
</gene>
<organism evidence="1 2">
    <name type="scientific">Adineta steineri</name>
    <dbReference type="NCBI Taxonomy" id="433720"/>
    <lineage>
        <taxon>Eukaryota</taxon>
        <taxon>Metazoa</taxon>
        <taxon>Spiralia</taxon>
        <taxon>Gnathifera</taxon>
        <taxon>Rotifera</taxon>
        <taxon>Eurotatoria</taxon>
        <taxon>Bdelloidea</taxon>
        <taxon>Adinetida</taxon>
        <taxon>Adinetidae</taxon>
        <taxon>Adineta</taxon>
    </lineage>
</organism>
<evidence type="ECO:0000313" key="2">
    <source>
        <dbReference type="Proteomes" id="UP000663860"/>
    </source>
</evidence>
<reference evidence="1" key="1">
    <citation type="submission" date="2021-02" db="EMBL/GenBank/DDBJ databases">
        <authorList>
            <person name="Nowell W R."/>
        </authorList>
    </citation>
    <scope>NUCLEOTIDE SEQUENCE</scope>
</reference>
<comment type="caution">
    <text evidence="1">The sequence shown here is derived from an EMBL/GenBank/DDBJ whole genome shotgun (WGS) entry which is preliminary data.</text>
</comment>
<sequence length="81" mass="9186">MFILFYQDTSASPLPSANLFPKIRAQSTIHHTNANKVINVLTPRNFNLIASVFWLSDPKYVNGHALQQPHPNNNFNKPTII</sequence>
<name>A0A814J293_9BILA</name>